<dbReference type="OrthoDB" id="8954335at2759"/>
<name>S8CSX7_9LAMI</name>
<gene>
    <name evidence="2" type="ORF">M569_06782</name>
</gene>
<dbReference type="Gene3D" id="3.40.50.300">
    <property type="entry name" value="P-loop containing nucleotide triphosphate hydrolases"/>
    <property type="match status" value="1"/>
</dbReference>
<keyword evidence="3" id="KW-1185">Reference proteome</keyword>
<feature type="non-terminal residue" evidence="2">
    <location>
        <position position="752"/>
    </location>
</feature>
<reference evidence="2 3" key="1">
    <citation type="journal article" date="2013" name="BMC Genomics">
        <title>The miniature genome of a carnivorous plant Genlisea aurea contains a low number of genes and short non-coding sequences.</title>
        <authorList>
            <person name="Leushkin E.V."/>
            <person name="Sutormin R.A."/>
            <person name="Nabieva E.R."/>
            <person name="Penin A.A."/>
            <person name="Kondrashov A.S."/>
            <person name="Logacheva M.D."/>
        </authorList>
    </citation>
    <scope>NUCLEOTIDE SEQUENCE [LARGE SCALE GENOMIC DNA]</scope>
</reference>
<dbReference type="InterPro" id="IPR024283">
    <property type="entry name" value="TOC159_MAD"/>
</dbReference>
<evidence type="ECO:0000259" key="1">
    <source>
        <dbReference type="Pfam" id="PF11886"/>
    </source>
</evidence>
<sequence length="752" mass="83768">MASFRDWVFSQVISNSIGSIRHLSDSGSFLSQETRDEELDSQGNLFFLEFSGLARSNDISQQVVSGLNFNHEKGLSPIDKVEALKIKFFRLLKRLNLSQSNLTVAKTLYRIHLATLIKSQKSDIERANSGPGISAQAIASKQEEVGFPEFDFSIKILVKTNAFRPATDQVHEIVGVINGIKLSFIDTPGLLPASSDSDFKNRKILLSIKRFIRKSPPDVVLYFERLDLISIGGCDFRLPRLITEILGPPIWFSTSIVMTHSCAALPEDGAGYPVSYDPFVGYCTELVRRRIHEAIFDSKLENPVILVENHPYCKVDVSGRKILPNGQRWISQFMLLCLCTKILGDVNRLFDFVDTIQLGPVRRTRLPSMPHLLSNFLKHRVKLSFDGGDSEMEDFFSSSGVEEDDDDEEYDELPPISILTRAQFQKLSPSQRREYLDELDHREMLFMKKHMKQEYLRRKNDGEGHAENGPDEEAEAFVLPDLALPSSFDPHSPVHRYRCLVRGDRWLARPVLDPDGWDHDVGFDGINVESAAVLGKHFASCVAGQLSKDKRGFDVQCESTVAAAFSDARGPPAYSLGLDLQSADRGSSFCGTLRGNAKAGIFKSNVAECGFSVTSFGDRNSYYGVKVEDSILVAKRLRLRMNLGRISAGGHRPAHGGNFEAVLNGKDYPARREKSAISMSVLCHGDETVLGGDVQADFRLSRGTNVAVGAHTNSRKMGQVRLKVSSSDHVNFAAVAVIAFLFRRLLLRKNND</sequence>
<evidence type="ECO:0000313" key="3">
    <source>
        <dbReference type="Proteomes" id="UP000015453"/>
    </source>
</evidence>
<accession>S8CSX7</accession>
<organism evidence="2 3">
    <name type="scientific">Genlisea aurea</name>
    <dbReference type="NCBI Taxonomy" id="192259"/>
    <lineage>
        <taxon>Eukaryota</taxon>
        <taxon>Viridiplantae</taxon>
        <taxon>Streptophyta</taxon>
        <taxon>Embryophyta</taxon>
        <taxon>Tracheophyta</taxon>
        <taxon>Spermatophyta</taxon>
        <taxon>Magnoliopsida</taxon>
        <taxon>eudicotyledons</taxon>
        <taxon>Gunneridae</taxon>
        <taxon>Pentapetalae</taxon>
        <taxon>asterids</taxon>
        <taxon>lamiids</taxon>
        <taxon>Lamiales</taxon>
        <taxon>Lentibulariaceae</taxon>
        <taxon>Genlisea</taxon>
    </lineage>
</organism>
<dbReference type="InterPro" id="IPR027417">
    <property type="entry name" value="P-loop_NTPase"/>
</dbReference>
<dbReference type="Proteomes" id="UP000015453">
    <property type="component" value="Unassembled WGS sequence"/>
</dbReference>
<feature type="domain" description="Translocase of chloroplast 159/132 membrane anchor" evidence="1">
    <location>
        <begin position="476"/>
        <end position="741"/>
    </location>
</feature>
<dbReference type="EMBL" id="AUSU01002830">
    <property type="protein sequence ID" value="EPS67991.1"/>
    <property type="molecule type" value="Genomic_DNA"/>
</dbReference>
<evidence type="ECO:0000313" key="2">
    <source>
        <dbReference type="EMBL" id="EPS67991.1"/>
    </source>
</evidence>
<protein>
    <recommendedName>
        <fullName evidence="1">Translocase of chloroplast 159/132 membrane anchor domain-containing protein</fullName>
    </recommendedName>
</protein>
<dbReference type="AlphaFoldDB" id="S8CSX7"/>
<dbReference type="Pfam" id="PF11886">
    <property type="entry name" value="TOC159_MAD"/>
    <property type="match status" value="1"/>
</dbReference>
<proteinExistence type="predicted"/>
<comment type="caution">
    <text evidence="2">The sequence shown here is derived from an EMBL/GenBank/DDBJ whole genome shotgun (WGS) entry which is preliminary data.</text>
</comment>